<name>A0A344TR17_9BACT</name>
<gene>
    <name evidence="3" type="ORF">DR864_26810</name>
</gene>
<reference evidence="3 4" key="1">
    <citation type="submission" date="2018-07" db="EMBL/GenBank/DDBJ databases">
        <title>Genome sequencing of Runella.</title>
        <authorList>
            <person name="Baek M.-G."/>
            <person name="Yi H."/>
        </authorList>
    </citation>
    <scope>NUCLEOTIDE SEQUENCE [LARGE SCALE GENOMIC DNA]</scope>
    <source>
        <strain evidence="3 4">HYN0085</strain>
    </source>
</reference>
<evidence type="ECO:0000259" key="2">
    <source>
        <dbReference type="Pfam" id="PF12969"/>
    </source>
</evidence>
<dbReference type="Gene3D" id="2.60.40.3140">
    <property type="match status" value="1"/>
</dbReference>
<dbReference type="InterPro" id="IPR038765">
    <property type="entry name" value="Papain-like_cys_pep_sf"/>
</dbReference>
<dbReference type="Gene3D" id="2.60.120.1130">
    <property type="match status" value="1"/>
</dbReference>
<evidence type="ECO:0000259" key="1">
    <source>
        <dbReference type="Pfam" id="PF01841"/>
    </source>
</evidence>
<protein>
    <submittedName>
        <fullName evidence="3">Transglutaminase</fullName>
    </submittedName>
</protein>
<proteinExistence type="predicted"/>
<dbReference type="OrthoDB" id="98874at2"/>
<evidence type="ECO:0000313" key="3">
    <source>
        <dbReference type="EMBL" id="AXE21088.1"/>
    </source>
</evidence>
<dbReference type="KEGG" id="run:DR864_26810"/>
<dbReference type="SUPFAM" id="SSF54001">
    <property type="entry name" value="Cysteine proteinases"/>
    <property type="match status" value="1"/>
</dbReference>
<dbReference type="InterPro" id="IPR024618">
    <property type="entry name" value="DUF3857"/>
</dbReference>
<dbReference type="AlphaFoldDB" id="A0A344TR17"/>
<dbReference type="Proteomes" id="UP000251993">
    <property type="component" value="Chromosome"/>
</dbReference>
<organism evidence="3 4">
    <name type="scientific">Runella rosea</name>
    <dbReference type="NCBI Taxonomy" id="2259595"/>
    <lineage>
        <taxon>Bacteria</taxon>
        <taxon>Pseudomonadati</taxon>
        <taxon>Bacteroidota</taxon>
        <taxon>Cytophagia</taxon>
        <taxon>Cytophagales</taxon>
        <taxon>Spirosomataceae</taxon>
        <taxon>Runella</taxon>
    </lineage>
</organism>
<dbReference type="Pfam" id="PF12969">
    <property type="entry name" value="DUF3857"/>
    <property type="match status" value="1"/>
</dbReference>
<keyword evidence="4" id="KW-1185">Reference proteome</keyword>
<dbReference type="InterPro" id="IPR002931">
    <property type="entry name" value="Transglutaminase-like"/>
</dbReference>
<dbReference type="EMBL" id="CP030850">
    <property type="protein sequence ID" value="AXE21088.1"/>
    <property type="molecule type" value="Genomic_DNA"/>
</dbReference>
<sequence length="677" mass="76681">MKKLLLKIIQLCLNSAHFTPLQMFKYFFFSISCLFTASLFAQEKKAVFGEIPLDDVTMKAYPLDTTADAVALYDYGETTYDYKSSDIFINLTYHGRIKILKKSALGRATISIPFFRGMGKTDELVTDIKGFTHNFVNGQVVKEKLTKEMIFNEKLSDNYSQYKFTLPNVREGSVIEFSYTISTPMSLTNNPKTWTFQGTTPVRWSEYRIVIPDVLFYRMLMSGYLPLAINENKPINTMFAGENMGAVLYRLVVKDAPAFRDEPYITTPSDYVSKIDFELASVNWTGVYTKNFSLDYASMNKTLLEDSDFGEQLKRTNFLKSIAADIKAKNADTTAQWQAAMKYVTSNVKWDGKTSIYSKSLKKVLEKKEGDSGDMNLLLIALLREMDYDANPLVLSTRSHGLINESYALLKKFNYVVAHISKDGKDVLLDATDEFLKAGVLPIECLNQIGWLVHPTDAHFVNIQPIEQDREYEKADFSISEDGELTGTFLKSYGGYSAVSARNVFKEEGKEKFLEEIKKAKSSWTITKAEYKNLNDIDMALEANYDVSMTDFVTKAGNLLYLKPMLGEGYTTNPFKAEERAFPVDFGYSTEETFLANFQIPKGYAVAEMPKTGVVSLPSGGGRFTYTVSVNEQKISLISRYQLKKPTYTAEEYGLLRAFFDAIIAKHNEQIVLKKVN</sequence>
<dbReference type="Pfam" id="PF01841">
    <property type="entry name" value="Transglut_core"/>
    <property type="match status" value="1"/>
</dbReference>
<feature type="domain" description="Transglutaminase-like" evidence="1">
    <location>
        <begin position="321"/>
        <end position="390"/>
    </location>
</feature>
<evidence type="ECO:0000313" key="4">
    <source>
        <dbReference type="Proteomes" id="UP000251993"/>
    </source>
</evidence>
<accession>A0A344TR17</accession>
<dbReference type="Gene3D" id="3.10.620.30">
    <property type="match status" value="1"/>
</dbReference>
<feature type="domain" description="DUF3857" evidence="2">
    <location>
        <begin position="92"/>
        <end position="218"/>
    </location>
</feature>